<dbReference type="GeneID" id="82847537"/>
<evidence type="ECO:0000313" key="2">
    <source>
        <dbReference type="Proteomes" id="UP000009320"/>
    </source>
</evidence>
<organism evidence="1 2">
    <name type="scientific">Lactobacillus hominis DSM 23910 = CRBIP 24.179</name>
    <dbReference type="NCBI Taxonomy" id="1423758"/>
    <lineage>
        <taxon>Bacteria</taxon>
        <taxon>Bacillati</taxon>
        <taxon>Bacillota</taxon>
        <taxon>Bacilli</taxon>
        <taxon>Lactobacillales</taxon>
        <taxon>Lactobacillaceae</taxon>
        <taxon>Lactobacillus</taxon>
    </lineage>
</organism>
<dbReference type="PATRIC" id="fig|1423758.3.peg.789"/>
<protein>
    <submittedName>
        <fullName evidence="1">Uncharacterized protein</fullName>
    </submittedName>
</protein>
<dbReference type="OrthoDB" id="9920106at2"/>
<name>I7L6Z2_9LACO</name>
<dbReference type="STRING" id="1423758.FC41_GL000781"/>
<comment type="caution">
    <text evidence="1">The sequence shown here is derived from an EMBL/GenBank/DDBJ whole genome shotgun (WGS) entry which is preliminary data.</text>
</comment>
<sequence>MIEVEAKELGLKPIEVDHSFGMKRKAGVLNEEISKIQLDAQKDFTSAVRDMNILSKLDQSKSEDERTLERLEEKYNAGFGTTDPDMWDMRLEAIAMILSPKVDQISLSSKTELKLTEKYLEFIEDLAGINTKTKREKFENKDLDTSDIAAVARRLMLAILNIKEEDAQPTAEDEKSRSVGSK</sequence>
<reference evidence="1 2" key="1">
    <citation type="submission" date="2012-06" db="EMBL/GenBank/DDBJ databases">
        <title>Draft Genome Sequence of Lactobacillus hominis Strain CRBIP 24.179T, isolated from human intestine.</title>
        <authorList>
            <person name="Cousin S."/>
            <person name="Ma L."/>
            <person name="Bizet C."/>
            <person name="Loux V."/>
            <person name="Bouchier C."/>
            <person name="Clermont D."/>
            <person name="Creno S."/>
        </authorList>
    </citation>
    <scope>NUCLEOTIDE SEQUENCE [LARGE SCALE GENOMIC DNA]</scope>
    <source>
        <strain evidence="2">CRBIP 24.179T</strain>
    </source>
</reference>
<keyword evidence="2" id="KW-1185">Reference proteome</keyword>
<gene>
    <name evidence="1" type="ORF">BN55_04300</name>
</gene>
<accession>I7L6Z2</accession>
<dbReference type="RefSeq" id="WP_008471373.1">
    <property type="nucleotide sequence ID" value="NZ_AYZP01000019.1"/>
</dbReference>
<evidence type="ECO:0000313" key="1">
    <source>
        <dbReference type="EMBL" id="CCI82322.1"/>
    </source>
</evidence>
<proteinExistence type="predicted"/>
<dbReference type="AlphaFoldDB" id="I7L6Z2"/>
<dbReference type="EMBL" id="CAKE01000020">
    <property type="protein sequence ID" value="CCI82322.1"/>
    <property type="molecule type" value="Genomic_DNA"/>
</dbReference>
<dbReference type="Proteomes" id="UP000009320">
    <property type="component" value="Unassembled WGS sequence"/>
</dbReference>